<reference evidence="4" key="1">
    <citation type="submission" date="2014-11" db="EMBL/GenBank/DDBJ databases">
        <title>Complete genome sequence of Paracoccus marcusii phage vB_PmaS_IMEP1 isolated from the South China Sea.</title>
        <authorList>
            <person name="Xu Y."/>
            <person name="Zhang R."/>
            <person name="Jiao N."/>
        </authorList>
    </citation>
    <scope>NUCLEOTIDE SEQUENCE [LARGE SCALE GENOMIC DNA]</scope>
</reference>
<evidence type="ECO:0000259" key="2">
    <source>
        <dbReference type="Pfam" id="PF13264"/>
    </source>
</evidence>
<evidence type="ECO:0000313" key="3">
    <source>
        <dbReference type="EMBL" id="AJD83160.1"/>
    </source>
</evidence>
<dbReference type="Proteomes" id="UP000031732">
    <property type="component" value="Genome"/>
</dbReference>
<evidence type="ECO:0000256" key="1">
    <source>
        <dbReference type="SAM" id="MobiDB-lite"/>
    </source>
</evidence>
<accession>A0A0B5A606</accession>
<keyword evidence="4" id="KW-1185">Reference proteome</keyword>
<feature type="domain" description="DUF4055" evidence="2">
    <location>
        <begin position="259"/>
        <end position="397"/>
    </location>
</feature>
<dbReference type="EMBL" id="KP162168">
    <property type="protein sequence ID" value="AJD83160.1"/>
    <property type="molecule type" value="Genomic_DNA"/>
</dbReference>
<evidence type="ECO:0000313" key="4">
    <source>
        <dbReference type="Proteomes" id="UP000031732"/>
    </source>
</evidence>
<reference evidence="3 4" key="2">
    <citation type="journal article" date="2015" name="Stand. Genomic Sci.">
        <title>Complete genome sequence of Paracoccus marcusii phage vB_PmaS-R3 isolated from the South China Sea.</title>
        <authorList>
            <person name="Xu Y."/>
            <person name="Zhang R."/>
            <person name="Jiao N."/>
        </authorList>
    </citation>
    <scope>NUCLEOTIDE SEQUENCE [LARGE SCALE GENOMIC DNA]</scope>
</reference>
<dbReference type="GeneID" id="23681320"/>
<feature type="region of interest" description="Disordered" evidence="1">
    <location>
        <begin position="464"/>
        <end position="491"/>
    </location>
</feature>
<dbReference type="RefSeq" id="YP_009126426.1">
    <property type="nucleotide sequence ID" value="NC_026608.1"/>
</dbReference>
<dbReference type="Pfam" id="PF13264">
    <property type="entry name" value="DUF4055"/>
    <property type="match status" value="1"/>
</dbReference>
<proteinExistence type="predicted"/>
<organism evidence="3 4">
    <name type="scientific">Paracoccus phage vB_PmaS-R3</name>
    <dbReference type="NCBI Taxonomy" id="2494563"/>
    <lineage>
        <taxon>Viruses</taxon>
        <taxon>Duplodnaviria</taxon>
        <taxon>Heunggongvirae</taxon>
        <taxon>Uroviricota</taxon>
        <taxon>Caudoviricetes</taxon>
        <taxon>Zhuquevirus</taxon>
        <taxon>Zhuquevirus R3</taxon>
    </lineage>
</organism>
<dbReference type="InterPro" id="IPR025129">
    <property type="entry name" value="DUF4055"/>
</dbReference>
<dbReference type="KEGG" id="vg:23681320"/>
<name>A0A0B5A606_9CAUD</name>
<sequence>MATAPTQSQGAATKRRELRDHEPDYKLIADCVAGERVVKAKGATYLPMPNAADESAENVARYAAYKKRAVFYNVTQRTLAGMVGEVFGRDPVQELPTRLDIVSEDADGSGLTLTQLAKRGVRYALSMGRGGLLADYPLTEEGVTRADIEAGSVQPTLTVYDALHVINWRTVKRGNKTVLTMVVLWEEYDAEDDGFVVTRKDQYRVLRLVDGVYTVEVYRDGAVFMGPVTPTDASGATFDYIPFTFIGAENNDAEVDHAPMYDLASINIAHYRNSADYEEGVYMVGQPTPVFAGLTEAWVENVMKGTVALGSRGGVMLPEGGSADLLQMQANTAAFEAMEHKEKQMVALGAKLVESKEVQRTATEANQDNASETSILADVAKNVSAAIKFGLEVCARFVGDDNAEIVYELNTEFRIAQMTPQERAQVISEWQQGAITFGEMRASLRKSGVATLDDDEARETIDAEAIDLTDEEDETNDNGDDVPDPDNEGED</sequence>
<protein>
    <submittedName>
        <fullName evidence="3">Portal protein</fullName>
    </submittedName>
</protein>